<feature type="compositionally biased region" description="Acidic residues" evidence="1">
    <location>
        <begin position="387"/>
        <end position="402"/>
    </location>
</feature>
<feature type="compositionally biased region" description="Low complexity" evidence="1">
    <location>
        <begin position="584"/>
        <end position="610"/>
    </location>
</feature>
<feature type="region of interest" description="Disordered" evidence="1">
    <location>
        <begin position="313"/>
        <end position="335"/>
    </location>
</feature>
<dbReference type="SUPFAM" id="SSF50044">
    <property type="entry name" value="SH3-domain"/>
    <property type="match status" value="1"/>
</dbReference>
<dbReference type="InterPro" id="IPR052988">
    <property type="entry name" value="Oryzine_lactonohydrolase"/>
</dbReference>
<dbReference type="AlphaFoldDB" id="A0A4U0V0M4"/>
<dbReference type="InterPro" id="IPR011042">
    <property type="entry name" value="6-blade_b-propeller_TolB-like"/>
</dbReference>
<comment type="caution">
    <text evidence="3">The sequence shown here is derived from an EMBL/GenBank/DDBJ whole genome shotgun (WGS) entry which is preliminary data.</text>
</comment>
<sequence length="698" mass="77297">MVNITHVDLLRLASSIPYAQQLQSIANASTEQISFISYDPSFVTDILGPNVSQQLVAHTDWVAFHEAGIYNIATGKLYATSNWNGSFDNPINVTAIDIHNGNTIESIRYEHLAEANGGAAFYPVGTPANSSAGQQIVFCDEGDFTNPAGLVLVDPAKNTSRVLLNNFLGRNFTSINDIEQHYHTGDLWFTDVPYGYWQYFRPPPVIRYQVYRFEPNTGVVQAVADGFNAPNGFEFSPDFKYAYVTDTGSHTYPNKDNLTDPATIYRFDITDDGKRLHNRQVFAYSDVGFPDGIHTDTNGNVFSGYTLDLQDEHNPSAAEHQKRPVQDGLAPHQASEVHHVIRERHSEEQSLADAWNISGSLIEEPGAIDEAQANHQASHGTHQNGEEGGEGGESEAEGDDDMMDRISSSPSIDDGGYTLPSSPPSTGGIAKTQRSRLWPKRESTHSFRLHSTCRCLGFGPLGRPLRCRGRWSRKCGLEHHLSEHHHTGRYGRFRETGLDEVSSTDDIDDQLPRIGTYVEDDGHSESSVLVRTDLRPIESPFRTHFFTRSISANHDPPLEHSPSISSIDSLDLAAVLLPLDDPLLDTAPSPKGSSNDSWESTTTDSDSGSYRGDDRGHNDDAEDVFLDLDPRFIDVGWGDECLRETEDIDFEFVYALHTFVATVEGQANATKGDTMVLLDDSNSYWWLVRVVKDASIGE</sequence>
<dbReference type="Pfam" id="PF08450">
    <property type="entry name" value="SGL"/>
    <property type="match status" value="1"/>
</dbReference>
<evidence type="ECO:0000256" key="1">
    <source>
        <dbReference type="SAM" id="MobiDB-lite"/>
    </source>
</evidence>
<dbReference type="Proteomes" id="UP000310066">
    <property type="component" value="Unassembled WGS sequence"/>
</dbReference>
<dbReference type="InterPro" id="IPR036028">
    <property type="entry name" value="SH3-like_dom_sf"/>
</dbReference>
<feature type="region of interest" description="Disordered" evidence="1">
    <location>
        <begin position="373"/>
        <end position="441"/>
    </location>
</feature>
<organism evidence="3 4">
    <name type="scientific">Friedmanniomyces endolithicus</name>
    <dbReference type="NCBI Taxonomy" id="329885"/>
    <lineage>
        <taxon>Eukaryota</taxon>
        <taxon>Fungi</taxon>
        <taxon>Dikarya</taxon>
        <taxon>Ascomycota</taxon>
        <taxon>Pezizomycotina</taxon>
        <taxon>Dothideomycetes</taxon>
        <taxon>Dothideomycetidae</taxon>
        <taxon>Mycosphaerellales</taxon>
        <taxon>Teratosphaeriaceae</taxon>
        <taxon>Friedmanniomyces</taxon>
    </lineage>
</organism>
<feature type="region of interest" description="Disordered" evidence="1">
    <location>
        <begin position="584"/>
        <end position="616"/>
    </location>
</feature>
<feature type="compositionally biased region" description="Polar residues" evidence="1">
    <location>
        <begin position="373"/>
        <end position="383"/>
    </location>
</feature>
<protein>
    <recommendedName>
        <fullName evidence="2">SMP-30/Gluconolactonase/LRE-like region domain-containing protein</fullName>
    </recommendedName>
</protein>
<dbReference type="PANTHER" id="PTHR47064:SF2">
    <property type="entry name" value="SMP-30_GLUCONOLACTONASE_LRE-LIKE REGION DOMAIN-CONTAINING PROTEIN-RELATED"/>
    <property type="match status" value="1"/>
</dbReference>
<evidence type="ECO:0000313" key="4">
    <source>
        <dbReference type="Proteomes" id="UP000310066"/>
    </source>
</evidence>
<dbReference type="SUPFAM" id="SSF63829">
    <property type="entry name" value="Calcium-dependent phosphotriesterase"/>
    <property type="match status" value="1"/>
</dbReference>
<dbReference type="InterPro" id="IPR013658">
    <property type="entry name" value="SGL"/>
</dbReference>
<evidence type="ECO:0000259" key="2">
    <source>
        <dbReference type="Pfam" id="PF08450"/>
    </source>
</evidence>
<name>A0A4U0V0M4_9PEZI</name>
<dbReference type="OrthoDB" id="423498at2759"/>
<dbReference type="PANTHER" id="PTHR47064">
    <property type="entry name" value="PUTATIVE (AFU_ORTHOLOGUE AFUA_1G08990)-RELATED"/>
    <property type="match status" value="1"/>
</dbReference>
<feature type="domain" description="SMP-30/Gluconolactonase/LRE-like region" evidence="2">
    <location>
        <begin position="144"/>
        <end position="303"/>
    </location>
</feature>
<proteinExistence type="predicted"/>
<reference evidence="3 4" key="1">
    <citation type="submission" date="2017-03" db="EMBL/GenBank/DDBJ databases">
        <title>Genomes of endolithic fungi from Antarctica.</title>
        <authorList>
            <person name="Coleine C."/>
            <person name="Masonjones S."/>
            <person name="Stajich J.E."/>
        </authorList>
    </citation>
    <scope>NUCLEOTIDE SEQUENCE [LARGE SCALE GENOMIC DNA]</scope>
    <source>
        <strain evidence="3 4">CCFEE 5311</strain>
    </source>
</reference>
<dbReference type="EMBL" id="NAJP01000024">
    <property type="protein sequence ID" value="TKA42120.1"/>
    <property type="molecule type" value="Genomic_DNA"/>
</dbReference>
<gene>
    <name evidence="3" type="ORF">B0A54_07207</name>
</gene>
<evidence type="ECO:0000313" key="3">
    <source>
        <dbReference type="EMBL" id="TKA42120.1"/>
    </source>
</evidence>
<feature type="compositionally biased region" description="Basic and acidic residues" evidence="1">
    <location>
        <begin position="313"/>
        <end position="325"/>
    </location>
</feature>
<dbReference type="Gene3D" id="2.120.10.30">
    <property type="entry name" value="TolB, C-terminal domain"/>
    <property type="match status" value="1"/>
</dbReference>
<accession>A0A4U0V0M4</accession>